<sequence length="228" mass="24362">MNSPREPFPPPAGRLFTEFSRMGLSGFGGVMPFVRRAIVERNRWMDDREFAELFSIAQVLPGPNVVNISLMLGYRYAGLRGAVCAFSGLVLVPMVLILVIASVYAHYSNLAFVRHMLQGMMAVSAGLVLATGIRMALAQPRTVRAAIMGGGALLAIGILRLPLVSVMAVMIPTGIAMEAWAMRRAARTPLGVAVPPSAVRQDAAAAELEPQTEDGTVPDAMRSPKDSA</sequence>
<proteinExistence type="predicted"/>
<protein>
    <submittedName>
        <fullName evidence="1">Chromate transporter</fullName>
    </submittedName>
</protein>
<name>A0ACD3STN5_9BURK</name>
<comment type="caution">
    <text evidence="1">The sequence shown here is derived from an EMBL/GenBank/DDBJ whole genome shotgun (WGS) entry which is preliminary data.</text>
</comment>
<accession>A0ACD3STN5</accession>
<dbReference type="Proteomes" id="UP000004277">
    <property type="component" value="Unassembled WGS sequence"/>
</dbReference>
<evidence type="ECO:0000313" key="1">
    <source>
        <dbReference type="EMBL" id="TMS59607.1"/>
    </source>
</evidence>
<gene>
    <name evidence="1" type="ORF">MW7_001730</name>
</gene>
<reference evidence="1" key="1">
    <citation type="submission" date="2019-05" db="EMBL/GenBank/DDBJ databases">
        <title>Revised genome assembly of Burkholderiaceae (previously Ralstonia) sp. PBA.</title>
        <authorList>
            <person name="Gan H.M."/>
        </authorList>
    </citation>
    <scope>NUCLEOTIDE SEQUENCE</scope>
    <source>
        <strain evidence="1">PBA</strain>
    </source>
</reference>
<organism evidence="1 2">
    <name type="scientific">Imbroritus primus</name>
    <dbReference type="NCBI Taxonomy" id="3058603"/>
    <lineage>
        <taxon>Bacteria</taxon>
        <taxon>Pseudomonadati</taxon>
        <taxon>Pseudomonadota</taxon>
        <taxon>Betaproteobacteria</taxon>
        <taxon>Burkholderiales</taxon>
        <taxon>Burkholderiaceae</taxon>
        <taxon>Imbroritus</taxon>
    </lineage>
</organism>
<keyword evidence="2" id="KW-1185">Reference proteome</keyword>
<dbReference type="EMBL" id="AKCV02000006">
    <property type="protein sequence ID" value="TMS59607.1"/>
    <property type="molecule type" value="Genomic_DNA"/>
</dbReference>
<evidence type="ECO:0000313" key="2">
    <source>
        <dbReference type="Proteomes" id="UP000004277"/>
    </source>
</evidence>